<accession>A0A0F9HCQ6</accession>
<comment type="caution">
    <text evidence="1">The sequence shown here is derived from an EMBL/GenBank/DDBJ whole genome shotgun (WGS) entry which is preliminary data.</text>
</comment>
<proteinExistence type="predicted"/>
<name>A0A0F9HCQ6_9ZZZZ</name>
<protein>
    <submittedName>
        <fullName evidence="1">Uncharacterized protein</fullName>
    </submittedName>
</protein>
<feature type="non-terminal residue" evidence="1">
    <location>
        <position position="1"/>
    </location>
</feature>
<evidence type="ECO:0000313" key="1">
    <source>
        <dbReference type="EMBL" id="KKL79480.1"/>
    </source>
</evidence>
<dbReference type="EMBL" id="LAZR01023157">
    <property type="protein sequence ID" value="KKL79480.1"/>
    <property type="molecule type" value="Genomic_DNA"/>
</dbReference>
<reference evidence="1" key="1">
    <citation type="journal article" date="2015" name="Nature">
        <title>Complex archaea that bridge the gap between prokaryotes and eukaryotes.</title>
        <authorList>
            <person name="Spang A."/>
            <person name="Saw J.H."/>
            <person name="Jorgensen S.L."/>
            <person name="Zaremba-Niedzwiedzka K."/>
            <person name="Martijn J."/>
            <person name="Lind A.E."/>
            <person name="van Eijk R."/>
            <person name="Schleper C."/>
            <person name="Guy L."/>
            <person name="Ettema T.J."/>
        </authorList>
    </citation>
    <scope>NUCLEOTIDE SEQUENCE</scope>
</reference>
<dbReference type="AlphaFoldDB" id="A0A0F9HCQ6"/>
<organism evidence="1">
    <name type="scientific">marine sediment metagenome</name>
    <dbReference type="NCBI Taxonomy" id="412755"/>
    <lineage>
        <taxon>unclassified sequences</taxon>
        <taxon>metagenomes</taxon>
        <taxon>ecological metagenomes</taxon>
    </lineage>
</organism>
<sequence length="22" mass="2223">LAIRDTATFSTLAETAKTALAG</sequence>
<gene>
    <name evidence="1" type="ORF">LCGC14_2014400</name>
</gene>